<feature type="transmembrane region" description="Helical" evidence="6">
    <location>
        <begin position="136"/>
        <end position="159"/>
    </location>
</feature>
<dbReference type="GO" id="GO:0016020">
    <property type="term" value="C:membrane"/>
    <property type="evidence" value="ECO:0007669"/>
    <property type="project" value="UniProtKB-SubCell"/>
</dbReference>
<dbReference type="eggNOG" id="ENOG502S2VF">
    <property type="taxonomic scope" value="Eukaryota"/>
</dbReference>
<organism evidence="8 9">
    <name type="scientific">Cyphellophora europaea (strain CBS 101466)</name>
    <name type="common">Phialophora europaea</name>
    <dbReference type="NCBI Taxonomy" id="1220924"/>
    <lineage>
        <taxon>Eukaryota</taxon>
        <taxon>Fungi</taxon>
        <taxon>Dikarya</taxon>
        <taxon>Ascomycota</taxon>
        <taxon>Pezizomycotina</taxon>
        <taxon>Eurotiomycetes</taxon>
        <taxon>Chaetothyriomycetidae</taxon>
        <taxon>Chaetothyriales</taxon>
        <taxon>Cyphellophoraceae</taxon>
        <taxon>Cyphellophora</taxon>
    </lineage>
</organism>
<evidence type="ECO:0000256" key="4">
    <source>
        <dbReference type="ARBA" id="ARBA00023136"/>
    </source>
</evidence>
<dbReference type="Proteomes" id="UP000030752">
    <property type="component" value="Unassembled WGS sequence"/>
</dbReference>
<evidence type="ECO:0000256" key="6">
    <source>
        <dbReference type="SAM" id="Phobius"/>
    </source>
</evidence>
<name>W2S9E3_CYPE1</name>
<comment type="similarity">
    <text evidence="5">Belongs to the SAT4 family.</text>
</comment>
<evidence type="ECO:0000256" key="3">
    <source>
        <dbReference type="ARBA" id="ARBA00022989"/>
    </source>
</evidence>
<feature type="transmembrane region" description="Helical" evidence="6">
    <location>
        <begin position="179"/>
        <end position="205"/>
    </location>
</feature>
<dbReference type="HOGENOM" id="CLU_028200_2_1_1"/>
<protein>
    <recommendedName>
        <fullName evidence="7">Rhodopsin domain-containing protein</fullName>
    </recommendedName>
</protein>
<dbReference type="Pfam" id="PF20684">
    <property type="entry name" value="Fung_rhodopsin"/>
    <property type="match status" value="1"/>
</dbReference>
<evidence type="ECO:0000313" key="9">
    <source>
        <dbReference type="Proteomes" id="UP000030752"/>
    </source>
</evidence>
<comment type="subcellular location">
    <subcellularLocation>
        <location evidence="1">Membrane</location>
        <topology evidence="1">Multi-pass membrane protein</topology>
    </subcellularLocation>
</comment>
<keyword evidence="3 6" id="KW-1133">Transmembrane helix</keyword>
<evidence type="ECO:0000256" key="2">
    <source>
        <dbReference type="ARBA" id="ARBA00022692"/>
    </source>
</evidence>
<dbReference type="InParanoid" id="W2S9E3"/>
<reference evidence="8 9" key="1">
    <citation type="submission" date="2013-03" db="EMBL/GenBank/DDBJ databases">
        <title>The Genome Sequence of Phialophora europaea CBS 101466.</title>
        <authorList>
            <consortium name="The Broad Institute Genomics Platform"/>
            <person name="Cuomo C."/>
            <person name="de Hoog S."/>
            <person name="Gorbushina A."/>
            <person name="Walker B."/>
            <person name="Young S.K."/>
            <person name="Zeng Q."/>
            <person name="Gargeya S."/>
            <person name="Fitzgerald M."/>
            <person name="Haas B."/>
            <person name="Abouelleil A."/>
            <person name="Allen A.W."/>
            <person name="Alvarado L."/>
            <person name="Arachchi H.M."/>
            <person name="Berlin A.M."/>
            <person name="Chapman S.B."/>
            <person name="Gainer-Dewar J."/>
            <person name="Goldberg J."/>
            <person name="Griggs A."/>
            <person name="Gujja S."/>
            <person name="Hansen M."/>
            <person name="Howarth C."/>
            <person name="Imamovic A."/>
            <person name="Ireland A."/>
            <person name="Larimer J."/>
            <person name="McCowan C."/>
            <person name="Murphy C."/>
            <person name="Pearson M."/>
            <person name="Poon T.W."/>
            <person name="Priest M."/>
            <person name="Roberts A."/>
            <person name="Saif S."/>
            <person name="Shea T."/>
            <person name="Sisk P."/>
            <person name="Sykes S."/>
            <person name="Wortman J."/>
            <person name="Nusbaum C."/>
            <person name="Birren B."/>
        </authorList>
    </citation>
    <scope>NUCLEOTIDE SEQUENCE [LARGE SCALE GENOMIC DNA]</scope>
    <source>
        <strain evidence="8 9">CBS 101466</strain>
    </source>
</reference>
<feature type="domain" description="Rhodopsin" evidence="7">
    <location>
        <begin position="37"/>
        <end position="274"/>
    </location>
</feature>
<evidence type="ECO:0000259" key="7">
    <source>
        <dbReference type="Pfam" id="PF20684"/>
    </source>
</evidence>
<keyword evidence="2 6" id="KW-0812">Transmembrane</keyword>
<proteinExistence type="inferred from homology"/>
<dbReference type="RefSeq" id="XP_008713087.1">
    <property type="nucleotide sequence ID" value="XM_008714865.1"/>
</dbReference>
<accession>W2S9E3</accession>
<feature type="transmembrane region" description="Helical" evidence="6">
    <location>
        <begin position="103"/>
        <end position="124"/>
    </location>
</feature>
<gene>
    <name evidence="8" type="ORF">HMPREF1541_10194</name>
</gene>
<dbReference type="PANTHER" id="PTHR33048:SF146">
    <property type="entry name" value="INTEGRAL MEMBRANE PROTEIN"/>
    <property type="match status" value="1"/>
</dbReference>
<dbReference type="PANTHER" id="PTHR33048">
    <property type="entry name" value="PTH11-LIKE INTEGRAL MEMBRANE PROTEIN (AFU_ORTHOLOGUE AFUA_5G11245)"/>
    <property type="match status" value="1"/>
</dbReference>
<feature type="transmembrane region" description="Helical" evidence="6">
    <location>
        <begin position="53"/>
        <end position="76"/>
    </location>
</feature>
<evidence type="ECO:0000256" key="1">
    <source>
        <dbReference type="ARBA" id="ARBA00004141"/>
    </source>
</evidence>
<evidence type="ECO:0000313" key="8">
    <source>
        <dbReference type="EMBL" id="ETN44524.1"/>
    </source>
</evidence>
<dbReference type="GeneID" id="19977533"/>
<dbReference type="AlphaFoldDB" id="W2S9E3"/>
<keyword evidence="4 6" id="KW-0472">Membrane</keyword>
<feature type="transmembrane region" description="Helical" evidence="6">
    <location>
        <begin position="217"/>
        <end position="238"/>
    </location>
</feature>
<dbReference type="InterPro" id="IPR049326">
    <property type="entry name" value="Rhodopsin_dom_fungi"/>
</dbReference>
<keyword evidence="9" id="KW-1185">Reference proteome</keyword>
<feature type="transmembrane region" description="Helical" evidence="6">
    <location>
        <begin position="258"/>
        <end position="278"/>
    </location>
</feature>
<dbReference type="VEuPathDB" id="FungiDB:HMPREF1541_10194"/>
<evidence type="ECO:0000256" key="5">
    <source>
        <dbReference type="ARBA" id="ARBA00038359"/>
    </source>
</evidence>
<feature type="transmembrane region" description="Helical" evidence="6">
    <location>
        <begin position="20"/>
        <end position="41"/>
    </location>
</feature>
<dbReference type="OrthoDB" id="10017208at2759"/>
<dbReference type="InterPro" id="IPR052337">
    <property type="entry name" value="SAT4-like"/>
</dbReference>
<dbReference type="EMBL" id="KB822714">
    <property type="protein sequence ID" value="ETN44524.1"/>
    <property type="molecule type" value="Genomic_DNA"/>
</dbReference>
<sequence>MIWVQNASPEVDAQSEWPLIVAVCITLSTIMTMCVALRLYVRTYMIKSLGTDDYVIIFSMLCGISYAGLCIGQTRWGLGLPISLRPASNLNKYSEINFAGRPIYMAGITGFKVALCLAYLRITGGRTKKDKSRYRTFIYAMLTFAVLSHLGGTLVLLFQCSPVHKSWRPRTEGKCLDNVITFYVLAAITILCDIIIILLPVPLLLKIKMNSRKKIGLIAVFSLGLFTTICSIMRMVQIEVIAKNGNSTRLVLWGTVELNVGIFLTCLPTLTPLVTWFANKSRKGTYEHSYGQYGPGRSHAHTGSGAIKLGSVNRTLPVGVMSKISHSSRTDSEETILPIHGADDQHIMKTTTVEIKSYPD</sequence>